<dbReference type="EMBL" id="SOCA01000014">
    <property type="protein sequence ID" value="TDU63210.1"/>
    <property type="molecule type" value="Genomic_DNA"/>
</dbReference>
<dbReference type="NCBIfam" id="TIGR02284">
    <property type="entry name" value="PA2169 family four-helix-bundle protein"/>
    <property type="match status" value="1"/>
</dbReference>
<name>A0A4V3FE07_9BACT</name>
<organism evidence="2 3">
    <name type="scientific">Prosthecobacter fusiformis</name>
    <dbReference type="NCBI Taxonomy" id="48464"/>
    <lineage>
        <taxon>Bacteria</taxon>
        <taxon>Pseudomonadati</taxon>
        <taxon>Verrucomicrobiota</taxon>
        <taxon>Verrucomicrobiia</taxon>
        <taxon>Verrucomicrobiales</taxon>
        <taxon>Verrucomicrobiaceae</taxon>
        <taxon>Prosthecobacter</taxon>
    </lineage>
</organism>
<gene>
    <name evidence="2" type="ORF">EI77_04419</name>
</gene>
<dbReference type="Pfam" id="PF09537">
    <property type="entry name" value="DUF2383"/>
    <property type="match status" value="1"/>
</dbReference>
<sequence>MSTISTLNNLIETLKDGQEGFRAASEDVESSDLKTLFSKYSLQRSRFAGELQEVVISLGDHDPADSGSVSGAVHRGWLNLKAALMSKDEHAVLAECERGEDVAVAAYSKVLEDTDLPANVRSIVQKQAAEVKSAHDNVRNLRDTLAAAKR</sequence>
<proteinExistence type="predicted"/>
<comment type="caution">
    <text evidence="2">The sequence shown here is derived from an EMBL/GenBank/DDBJ whole genome shotgun (WGS) entry which is preliminary data.</text>
</comment>
<evidence type="ECO:0000313" key="3">
    <source>
        <dbReference type="Proteomes" id="UP000295662"/>
    </source>
</evidence>
<dbReference type="InterPro" id="IPR012347">
    <property type="entry name" value="Ferritin-like"/>
</dbReference>
<evidence type="ECO:0000313" key="2">
    <source>
        <dbReference type="EMBL" id="TDU63210.1"/>
    </source>
</evidence>
<accession>A0A4V3FE07</accession>
<feature type="domain" description="DUF2383" evidence="1">
    <location>
        <begin position="3"/>
        <end position="113"/>
    </location>
</feature>
<dbReference type="RefSeq" id="WP_208300442.1">
    <property type="nucleotide sequence ID" value="NZ_SOCA01000014.1"/>
</dbReference>
<dbReference type="Proteomes" id="UP000295662">
    <property type="component" value="Unassembled WGS sequence"/>
</dbReference>
<dbReference type="InterPro" id="IPR011971">
    <property type="entry name" value="CHP02284"/>
</dbReference>
<dbReference type="AlphaFoldDB" id="A0A4V3FE07"/>
<evidence type="ECO:0000259" key="1">
    <source>
        <dbReference type="Pfam" id="PF09537"/>
    </source>
</evidence>
<dbReference type="InterPro" id="IPR016920">
    <property type="entry name" value="UCP029477"/>
</dbReference>
<protein>
    <submittedName>
        <fullName evidence="2">Uncharacterized protein (TIGR02284 family)</fullName>
    </submittedName>
</protein>
<dbReference type="InterPro" id="IPR019052">
    <property type="entry name" value="DUF2383"/>
</dbReference>
<dbReference type="PIRSF" id="PIRSF029477">
    <property type="entry name" value="UCP029477"/>
    <property type="match status" value="1"/>
</dbReference>
<dbReference type="Gene3D" id="1.20.1260.10">
    <property type="match status" value="1"/>
</dbReference>
<reference evidence="2 3" key="1">
    <citation type="submission" date="2019-03" db="EMBL/GenBank/DDBJ databases">
        <title>Genomic Encyclopedia of Archaeal and Bacterial Type Strains, Phase II (KMG-II): from individual species to whole genera.</title>
        <authorList>
            <person name="Goeker M."/>
        </authorList>
    </citation>
    <scope>NUCLEOTIDE SEQUENCE [LARGE SCALE GENOMIC DNA]</scope>
    <source>
        <strain evidence="2 3">ATCC 25309</strain>
    </source>
</reference>
<keyword evidence="3" id="KW-1185">Reference proteome</keyword>